<evidence type="ECO:0000259" key="3">
    <source>
        <dbReference type="PROSITE" id="PS50222"/>
    </source>
</evidence>
<dbReference type="CDD" id="cd00051">
    <property type="entry name" value="EFh"/>
    <property type="match status" value="1"/>
</dbReference>
<dbReference type="InterPro" id="IPR011992">
    <property type="entry name" value="EF-hand-dom_pair"/>
</dbReference>
<dbReference type="InterPro" id="IPR045198">
    <property type="entry name" value="CNBL1-10"/>
</dbReference>
<reference evidence="4" key="1">
    <citation type="submission" date="2021-01" db="EMBL/GenBank/DDBJ databases">
        <authorList>
            <person name="Corre E."/>
            <person name="Pelletier E."/>
            <person name="Niang G."/>
            <person name="Scheremetjew M."/>
            <person name="Finn R."/>
            <person name="Kale V."/>
            <person name="Holt S."/>
            <person name="Cochrane G."/>
            <person name="Meng A."/>
            <person name="Brown T."/>
            <person name="Cohen L."/>
        </authorList>
    </citation>
    <scope>NUCLEOTIDE SEQUENCE</scope>
    <source>
        <strain evidence="4">RCC1693</strain>
    </source>
</reference>
<dbReference type="PANTHER" id="PTHR23056">
    <property type="entry name" value="CALCINEURIN B"/>
    <property type="match status" value="1"/>
</dbReference>
<gene>
    <name evidence="4" type="ORF">FPAR1323_LOCUS3709</name>
</gene>
<dbReference type="Pfam" id="PF13202">
    <property type="entry name" value="EF-hand_5"/>
    <property type="match status" value="1"/>
</dbReference>
<dbReference type="SMART" id="SM00054">
    <property type="entry name" value="EFh"/>
    <property type="match status" value="2"/>
</dbReference>
<dbReference type="InterPro" id="IPR018247">
    <property type="entry name" value="EF_Hand_1_Ca_BS"/>
</dbReference>
<dbReference type="GO" id="GO:0019900">
    <property type="term" value="F:kinase binding"/>
    <property type="evidence" value="ECO:0007669"/>
    <property type="project" value="InterPro"/>
</dbReference>
<dbReference type="Gene3D" id="1.10.238.10">
    <property type="entry name" value="EF-hand"/>
    <property type="match status" value="1"/>
</dbReference>
<dbReference type="GO" id="GO:0019722">
    <property type="term" value="P:calcium-mediated signaling"/>
    <property type="evidence" value="ECO:0007669"/>
    <property type="project" value="InterPro"/>
</dbReference>
<accession>A0A7S2BEW1</accession>
<dbReference type="PROSITE" id="PS50222">
    <property type="entry name" value="EF_HAND_2"/>
    <property type="match status" value="2"/>
</dbReference>
<keyword evidence="1" id="KW-0677">Repeat</keyword>
<evidence type="ECO:0000256" key="1">
    <source>
        <dbReference type="ARBA" id="ARBA00022737"/>
    </source>
</evidence>
<organism evidence="4">
    <name type="scientific">Florenciella parvula</name>
    <dbReference type="NCBI Taxonomy" id="236787"/>
    <lineage>
        <taxon>Eukaryota</taxon>
        <taxon>Sar</taxon>
        <taxon>Stramenopiles</taxon>
        <taxon>Ochrophyta</taxon>
        <taxon>Dictyochophyceae</taxon>
        <taxon>Florenciellales</taxon>
        <taxon>Florenciella</taxon>
    </lineage>
</organism>
<sequence>MGNSHGGSRVCKLKKKEIKALVAKTHFSVEEIKALWLHFRLISSSEKDDNLIDRVEFQKALGLKNSTFVDRMFAIFDADGDGGITFTEFLECLSGLSSKAAPEEKLNFSFKIYDMDGDNVISVQELTDMLRATADENDLVLDENALSSVVASTFAEIPNHNDHITLAQYTDLLADHPMMLSQLTLNISALIAEQLQGGEIPLEDQDGAEDG</sequence>
<dbReference type="InterPro" id="IPR002048">
    <property type="entry name" value="EF_hand_dom"/>
</dbReference>
<evidence type="ECO:0000313" key="4">
    <source>
        <dbReference type="EMBL" id="CAD9395022.1"/>
    </source>
</evidence>
<evidence type="ECO:0000256" key="2">
    <source>
        <dbReference type="ARBA" id="ARBA00022837"/>
    </source>
</evidence>
<dbReference type="AlphaFoldDB" id="A0A7S2BEW1"/>
<name>A0A7S2BEW1_9STRA</name>
<protein>
    <recommendedName>
        <fullName evidence="3">EF-hand domain-containing protein</fullName>
    </recommendedName>
</protein>
<dbReference type="SUPFAM" id="SSF47473">
    <property type="entry name" value="EF-hand"/>
    <property type="match status" value="1"/>
</dbReference>
<dbReference type="GO" id="GO:0005509">
    <property type="term" value="F:calcium ion binding"/>
    <property type="evidence" value="ECO:0007669"/>
    <property type="project" value="InterPro"/>
</dbReference>
<feature type="domain" description="EF-hand" evidence="3">
    <location>
        <begin position="101"/>
        <end position="136"/>
    </location>
</feature>
<dbReference type="EMBL" id="HBGT01006807">
    <property type="protein sequence ID" value="CAD9395022.1"/>
    <property type="molecule type" value="Transcribed_RNA"/>
</dbReference>
<dbReference type="PRINTS" id="PR00450">
    <property type="entry name" value="RECOVERIN"/>
</dbReference>
<feature type="domain" description="EF-hand" evidence="3">
    <location>
        <begin position="64"/>
        <end position="99"/>
    </location>
</feature>
<dbReference type="Pfam" id="PF00036">
    <property type="entry name" value="EF-hand_1"/>
    <property type="match status" value="1"/>
</dbReference>
<proteinExistence type="predicted"/>
<dbReference type="PANTHER" id="PTHR23056:SF110">
    <property type="entry name" value="CALMODULIN"/>
    <property type="match status" value="1"/>
</dbReference>
<dbReference type="PROSITE" id="PS00018">
    <property type="entry name" value="EF_HAND_1"/>
    <property type="match status" value="1"/>
</dbReference>
<keyword evidence="2" id="KW-0106">Calcium</keyword>